<accession>A0AAU8D051</accession>
<sequence>MAGDREARIRARAHEIWEREGRPVGEEKLHWEQASREIDREEAESSPGMISGGEGGSAKKDVAGRSKPGRVSPKASGAPKRGRGKQS</sequence>
<proteinExistence type="predicted"/>
<gene>
    <name evidence="2" type="ORF">ABVK50_28410</name>
</gene>
<dbReference type="AlphaFoldDB" id="A0AAU8D051"/>
<name>A0AAU8D051_9HYPH</name>
<organism evidence="2">
    <name type="scientific">Mesorhizobium sp. WSM2240</name>
    <dbReference type="NCBI Taxonomy" id="3228851"/>
    <lineage>
        <taxon>Bacteria</taxon>
        <taxon>Pseudomonadati</taxon>
        <taxon>Pseudomonadota</taxon>
        <taxon>Alphaproteobacteria</taxon>
        <taxon>Hyphomicrobiales</taxon>
        <taxon>Phyllobacteriaceae</taxon>
        <taxon>Mesorhizobium</taxon>
    </lineage>
</organism>
<dbReference type="EMBL" id="CP159254">
    <property type="protein sequence ID" value="XCG51876.1"/>
    <property type="molecule type" value="Genomic_DNA"/>
</dbReference>
<protein>
    <submittedName>
        <fullName evidence="2">DUF2934 domain-containing protein</fullName>
    </submittedName>
</protein>
<feature type="region of interest" description="Disordered" evidence="1">
    <location>
        <begin position="1"/>
        <end position="87"/>
    </location>
</feature>
<reference evidence="2" key="1">
    <citation type="submission" date="2024-06" db="EMBL/GenBank/DDBJ databases">
        <title>Mesorhizobium karijinii sp. nov., a symbiont of the iconic Swainsona formosa from arid Australia.</title>
        <authorList>
            <person name="Hill Y.J."/>
            <person name="Watkin E.L.J."/>
            <person name="O'Hara G.W."/>
            <person name="Terpolilli J."/>
            <person name="Tye M.L."/>
            <person name="Kohlmeier M.G."/>
        </authorList>
    </citation>
    <scope>NUCLEOTIDE SEQUENCE</scope>
    <source>
        <strain evidence="2">WSM2240</strain>
        <plasmid evidence="2">pMk2240C</plasmid>
    </source>
</reference>
<evidence type="ECO:0000256" key="1">
    <source>
        <dbReference type="SAM" id="MobiDB-lite"/>
    </source>
</evidence>
<dbReference type="Pfam" id="PF11154">
    <property type="entry name" value="DUF2934"/>
    <property type="match status" value="1"/>
</dbReference>
<keyword evidence="2" id="KW-0614">Plasmid</keyword>
<dbReference type="RefSeq" id="WP_353646140.1">
    <property type="nucleotide sequence ID" value="NZ_CP159254.1"/>
</dbReference>
<dbReference type="InterPro" id="IPR021327">
    <property type="entry name" value="DUF2934"/>
</dbReference>
<geneLocation type="plasmid" evidence="2">
    <name>pMk2240C</name>
</geneLocation>
<feature type="compositionally biased region" description="Basic and acidic residues" evidence="1">
    <location>
        <begin position="1"/>
        <end position="39"/>
    </location>
</feature>
<evidence type="ECO:0000313" key="2">
    <source>
        <dbReference type="EMBL" id="XCG51876.1"/>
    </source>
</evidence>